<organism evidence="1 2">
    <name type="scientific">Trypanosoma brucei equiperdum</name>
    <dbReference type="NCBI Taxonomy" id="630700"/>
    <lineage>
        <taxon>Eukaryota</taxon>
        <taxon>Discoba</taxon>
        <taxon>Euglenozoa</taxon>
        <taxon>Kinetoplastea</taxon>
        <taxon>Metakinetoplastina</taxon>
        <taxon>Trypanosomatida</taxon>
        <taxon>Trypanosomatidae</taxon>
        <taxon>Trypanosoma</taxon>
    </lineage>
</organism>
<dbReference type="AlphaFoldDB" id="A0A3L6LAX3"/>
<evidence type="ECO:0000313" key="2">
    <source>
        <dbReference type="Proteomes" id="UP000266743"/>
    </source>
</evidence>
<gene>
    <name evidence="1" type="ORF">DPX39_040084800</name>
</gene>
<reference evidence="1 2" key="1">
    <citation type="submission" date="2018-09" db="EMBL/GenBank/DDBJ databases">
        <title>whole genome sequence of T. equiperdum IVM-t1 strain.</title>
        <authorList>
            <person name="Suganuma K."/>
        </authorList>
    </citation>
    <scope>NUCLEOTIDE SEQUENCE [LARGE SCALE GENOMIC DNA]</scope>
    <source>
        <strain evidence="1 2">IVM-t1</strain>
    </source>
</reference>
<keyword evidence="1" id="KW-0808">Transferase</keyword>
<comment type="caution">
    <text evidence="1">The sequence shown here is derived from an EMBL/GenBank/DDBJ whole genome shotgun (WGS) entry which is preliminary data.</text>
</comment>
<sequence length="209" mass="23153">MLSENIHLTCCVPQGSVHGPLLFIVKVDSPSKRLNCIPGLQHVLFANDLTIVCTSSDLNAIHRTVQQGLSCVTNWSAGKAEYTLFGARDTNLLYLRIGETVLKEVYTPKLVGLTVQPHKGLSKHARSVKAAADTRLMQLRAVVSPEWGPDREKLRAFYLVLVRAKIFYGIASWWSDSSLSDRERLERVQAQAAQIMTGIPKAANREDAV</sequence>
<proteinExistence type="predicted"/>
<name>A0A3L6LAX3_9TRYP</name>
<accession>A0A3L6LAX3</accession>
<dbReference type="GO" id="GO:0003964">
    <property type="term" value="F:RNA-directed DNA polymerase activity"/>
    <property type="evidence" value="ECO:0007669"/>
    <property type="project" value="UniProtKB-KW"/>
</dbReference>
<dbReference type="Proteomes" id="UP000266743">
    <property type="component" value="Chromosome 4"/>
</dbReference>
<keyword evidence="1" id="KW-0695">RNA-directed DNA polymerase</keyword>
<protein>
    <submittedName>
        <fullName evidence="1">Reverse transcriptase (RNA-dependent DNA polymerase)</fullName>
    </submittedName>
</protein>
<dbReference type="EMBL" id="QSBY01000004">
    <property type="protein sequence ID" value="RHW72721.1"/>
    <property type="molecule type" value="Genomic_DNA"/>
</dbReference>
<evidence type="ECO:0000313" key="1">
    <source>
        <dbReference type="EMBL" id="RHW72721.1"/>
    </source>
</evidence>
<keyword evidence="1" id="KW-0548">Nucleotidyltransferase</keyword>